<dbReference type="Proteomes" id="UP000597613">
    <property type="component" value="Unassembled WGS sequence"/>
</dbReference>
<evidence type="ECO:0000313" key="1">
    <source>
        <dbReference type="EMBL" id="MBC3940826.1"/>
    </source>
</evidence>
<dbReference type="EMBL" id="JACONT010000005">
    <property type="protein sequence ID" value="MBC3940826.1"/>
    <property type="molecule type" value="Genomic_DNA"/>
</dbReference>
<evidence type="ECO:0008006" key="3">
    <source>
        <dbReference type="Google" id="ProtNLM"/>
    </source>
</evidence>
<keyword evidence="2" id="KW-1185">Reference proteome</keyword>
<reference evidence="1 2" key="1">
    <citation type="submission" date="2020-08" db="EMBL/GenBank/DDBJ databases">
        <title>Putative novel bacterial strains isolated from necrotic wheat leaf tissues caused by Xanthomonas translucens.</title>
        <authorList>
            <person name="Tambong J.T."/>
        </authorList>
    </citation>
    <scope>NUCLEOTIDE SEQUENCE [LARGE SCALE GENOMIC DNA]</scope>
    <source>
        <strain evidence="2">DOAB 1063</strain>
    </source>
</reference>
<protein>
    <recommendedName>
        <fullName evidence="3">MerR family transcriptional regulator</fullName>
    </recommendedName>
</protein>
<organism evidence="1 2">
    <name type="scientific">Sphingomonas albertensis</name>
    <dbReference type="NCBI Taxonomy" id="2762591"/>
    <lineage>
        <taxon>Bacteria</taxon>
        <taxon>Pseudomonadati</taxon>
        <taxon>Pseudomonadota</taxon>
        <taxon>Alphaproteobacteria</taxon>
        <taxon>Sphingomonadales</taxon>
        <taxon>Sphingomonadaceae</taxon>
        <taxon>Sphingomonas</taxon>
    </lineage>
</organism>
<sequence>MPNHEPILRGDIMAKAEIPRDVMTFWVRGGVLRPIAAPTGTGFKLRFPWYEANIAAIMNQLRILGVNIEGMLSIGRVYREAIAYFDGFGLNRDQVYGLWSLFIIEGNFVASELKRAELRDLVNSPGFDRDQHPRIVEASVALSEAEQREELKTAMLAAAGEIHGERRLTREIIEIREKMEREDFYRHLDAYLTVTEQPDADDPAGYSADLEEMTYFWRTGEGEEYRFAWGAEASDEATGDGAKSMIAVDVTAVLYEVWNRSKDGTSA</sequence>
<dbReference type="RefSeq" id="WP_187502611.1">
    <property type="nucleotide sequence ID" value="NZ_CP162536.1"/>
</dbReference>
<comment type="caution">
    <text evidence="1">The sequence shown here is derived from an EMBL/GenBank/DDBJ whole genome shotgun (WGS) entry which is preliminary data.</text>
</comment>
<evidence type="ECO:0000313" key="2">
    <source>
        <dbReference type="Proteomes" id="UP000597613"/>
    </source>
</evidence>
<accession>A0ABR7AK39</accession>
<name>A0ABR7AK39_9SPHN</name>
<proteinExistence type="predicted"/>
<gene>
    <name evidence="1" type="ORF">H8S47_03890</name>
</gene>